<proteinExistence type="predicted"/>
<name>A0A9Q3DKF3_9BASI</name>
<organism evidence="1 2">
    <name type="scientific">Austropuccinia psidii MF-1</name>
    <dbReference type="NCBI Taxonomy" id="1389203"/>
    <lineage>
        <taxon>Eukaryota</taxon>
        <taxon>Fungi</taxon>
        <taxon>Dikarya</taxon>
        <taxon>Basidiomycota</taxon>
        <taxon>Pucciniomycotina</taxon>
        <taxon>Pucciniomycetes</taxon>
        <taxon>Pucciniales</taxon>
        <taxon>Sphaerophragmiaceae</taxon>
        <taxon>Austropuccinia</taxon>
    </lineage>
</organism>
<keyword evidence="2" id="KW-1185">Reference proteome</keyword>
<comment type="caution">
    <text evidence="1">The sequence shown here is derived from an EMBL/GenBank/DDBJ whole genome shotgun (WGS) entry which is preliminary data.</text>
</comment>
<evidence type="ECO:0000313" key="2">
    <source>
        <dbReference type="Proteomes" id="UP000765509"/>
    </source>
</evidence>
<dbReference type="OrthoDB" id="2152029at2759"/>
<dbReference type="Proteomes" id="UP000765509">
    <property type="component" value="Unassembled WGS sequence"/>
</dbReference>
<dbReference type="EMBL" id="AVOT02018224">
    <property type="protein sequence ID" value="MBW0504930.1"/>
    <property type="molecule type" value="Genomic_DNA"/>
</dbReference>
<sequence>MIQGRDQTIQIPYSPAIISIDPLLGWQAEHQGAGSDGHQDHPEILRRQAYGASLLSIEPWVKDHAQGYRIITELRSQRSSLAISSQA</sequence>
<accession>A0A9Q3DKF3</accession>
<reference evidence="1" key="1">
    <citation type="submission" date="2021-03" db="EMBL/GenBank/DDBJ databases">
        <title>Draft genome sequence of rust myrtle Austropuccinia psidii MF-1, a brazilian biotype.</title>
        <authorList>
            <person name="Quecine M.C."/>
            <person name="Pachon D.M.R."/>
            <person name="Bonatelli M.L."/>
            <person name="Correr F.H."/>
            <person name="Franceschini L.M."/>
            <person name="Leite T.F."/>
            <person name="Margarido G.R.A."/>
            <person name="Almeida C.A."/>
            <person name="Ferrarezi J.A."/>
            <person name="Labate C.A."/>
        </authorList>
    </citation>
    <scope>NUCLEOTIDE SEQUENCE</scope>
    <source>
        <strain evidence="1">MF-1</strain>
    </source>
</reference>
<dbReference type="AlphaFoldDB" id="A0A9Q3DKF3"/>
<protein>
    <submittedName>
        <fullName evidence="1">Uncharacterized protein</fullName>
    </submittedName>
</protein>
<evidence type="ECO:0000313" key="1">
    <source>
        <dbReference type="EMBL" id="MBW0504930.1"/>
    </source>
</evidence>
<gene>
    <name evidence="1" type="ORF">O181_044645</name>
</gene>